<keyword evidence="7" id="KW-0496">Mitochondrion</keyword>
<dbReference type="SUPFAM" id="SSF55282">
    <property type="entry name" value="RL5-like"/>
    <property type="match status" value="1"/>
</dbReference>
<dbReference type="GO" id="GO:0005840">
    <property type="term" value="C:ribosome"/>
    <property type="evidence" value="ECO:0007669"/>
    <property type="project" value="UniProtKB-KW"/>
</dbReference>
<dbReference type="AlphaFoldDB" id="A0A0B5GNM8"/>
<dbReference type="Gene3D" id="3.30.1440.10">
    <property type="match status" value="1"/>
</dbReference>
<feature type="domain" description="Large ribosomal subunit protein uL5 N-terminal" evidence="5">
    <location>
        <begin position="24"/>
        <end position="80"/>
    </location>
</feature>
<dbReference type="GO" id="GO:1990904">
    <property type="term" value="C:ribonucleoprotein complex"/>
    <property type="evidence" value="ECO:0007669"/>
    <property type="project" value="UniProtKB-KW"/>
</dbReference>
<dbReference type="GeneID" id="22976033"/>
<evidence type="ECO:0000256" key="1">
    <source>
        <dbReference type="ARBA" id="ARBA00008553"/>
    </source>
</evidence>
<evidence type="ECO:0000256" key="4">
    <source>
        <dbReference type="RuleBase" id="RU003930"/>
    </source>
</evidence>
<dbReference type="Pfam" id="PF00673">
    <property type="entry name" value="Ribosomal_L5_C"/>
    <property type="match status" value="1"/>
</dbReference>
<dbReference type="FunFam" id="3.30.1440.10:FF:000001">
    <property type="entry name" value="50S ribosomal protein L5"/>
    <property type="match status" value="1"/>
</dbReference>
<keyword evidence="3 4" id="KW-0687">Ribonucleoprotein</keyword>
<accession>A0A0B5GNM8</accession>
<dbReference type="EMBL" id="KP165387">
    <property type="protein sequence ID" value="AJF22869.1"/>
    <property type="molecule type" value="Genomic_DNA"/>
</dbReference>
<evidence type="ECO:0000259" key="6">
    <source>
        <dbReference type="Pfam" id="PF00673"/>
    </source>
</evidence>
<name>A0A0B5GNM8_MALCL</name>
<gene>
    <name evidence="7" type="primary">rpl5</name>
</gene>
<dbReference type="PANTHER" id="PTHR11994">
    <property type="entry name" value="60S RIBOSOMAL PROTEIN L11-RELATED"/>
    <property type="match status" value="1"/>
</dbReference>
<dbReference type="InterPro" id="IPR031310">
    <property type="entry name" value="Ribosomal_uL5_N"/>
</dbReference>
<organism evidence="7">
    <name type="scientific">Malawimonas californiana</name>
    <name type="common">Flagellated protozoan</name>
    <dbReference type="NCBI Taxonomy" id="221722"/>
    <lineage>
        <taxon>Eukaryota</taxon>
        <taxon>Malawimonadida</taxon>
        <taxon>Malawimonadidae</taxon>
        <taxon>Malawimonas</taxon>
    </lineage>
</organism>
<evidence type="ECO:0000313" key="7">
    <source>
        <dbReference type="EMBL" id="AJF22869.1"/>
    </source>
</evidence>
<geneLocation type="mitochondrion" evidence="7"/>
<evidence type="ECO:0000256" key="2">
    <source>
        <dbReference type="ARBA" id="ARBA00022980"/>
    </source>
</evidence>
<dbReference type="GO" id="GO:0006412">
    <property type="term" value="P:translation"/>
    <property type="evidence" value="ECO:0007669"/>
    <property type="project" value="InterPro"/>
</dbReference>
<dbReference type="Pfam" id="PF00281">
    <property type="entry name" value="Ribosomal_L5"/>
    <property type="match status" value="1"/>
</dbReference>
<proteinExistence type="inferred from homology"/>
<dbReference type="InterPro" id="IPR022803">
    <property type="entry name" value="Ribosomal_uL5_dom_sf"/>
</dbReference>
<evidence type="ECO:0000259" key="5">
    <source>
        <dbReference type="Pfam" id="PF00281"/>
    </source>
</evidence>
<dbReference type="PIRSF" id="PIRSF002161">
    <property type="entry name" value="Ribosomal_L5"/>
    <property type="match status" value="1"/>
</dbReference>
<protein>
    <submittedName>
        <fullName evidence="7">Ribosomal protein L5</fullName>
    </submittedName>
</protein>
<feature type="domain" description="Large ribosomal subunit protein uL5 C-terminal" evidence="6">
    <location>
        <begin position="86"/>
        <end position="179"/>
    </location>
</feature>
<dbReference type="InterPro" id="IPR002132">
    <property type="entry name" value="Ribosomal_uL5"/>
</dbReference>
<reference evidence="7" key="1">
    <citation type="journal article" date="2014" name="Nucleic Acids Res.">
        <title>Widespread occurrence of organelle genome-encoded 5S rRNAs including permuted molecules.</title>
        <authorList>
            <person name="Valach M."/>
            <person name="Burger G."/>
            <person name="Gray M.W."/>
            <person name="Lang B.F."/>
        </authorList>
    </citation>
    <scope>NUCLEOTIDE SEQUENCE</scope>
    <source>
        <strain evidence="7">ATCC 50740</strain>
    </source>
</reference>
<evidence type="ECO:0000256" key="3">
    <source>
        <dbReference type="ARBA" id="ARBA00023274"/>
    </source>
</evidence>
<keyword evidence="2 4" id="KW-0689">Ribosomal protein</keyword>
<dbReference type="InterPro" id="IPR031309">
    <property type="entry name" value="Ribosomal_uL5_C"/>
</dbReference>
<dbReference type="RefSeq" id="YP_009118093.1">
    <property type="nucleotide sequence ID" value="NC_026311.1"/>
</dbReference>
<comment type="similarity">
    <text evidence="1 4">Belongs to the universal ribosomal protein uL5 family.</text>
</comment>
<sequence>MNNLKNYFNYNIRPNMILKLNNKNIMEIPKMNKVILNIGFSNVNKNKNNLLEPMLALELISSQKSKLIKAKKSISTFNLRQGVYTACKVTLCKNNLYDFITRINKTVFPNIQEFKGLPINSFDLQGNYSFSVDNLIIFPEIEFLHELFNKKIGMNVTMNINSKDKKNSIILLSGLQMPFSQPKNEIFTNKRQ</sequence>
<dbReference type="GO" id="GO:0003735">
    <property type="term" value="F:structural constituent of ribosome"/>
    <property type="evidence" value="ECO:0007669"/>
    <property type="project" value="InterPro"/>
</dbReference>